<dbReference type="OrthoDB" id="4096at2759"/>
<keyword evidence="3" id="KW-0698">rRNA processing</keyword>
<dbReference type="InterPro" id="IPR015943">
    <property type="entry name" value="WD40/YVTN_repeat-like_dom_sf"/>
</dbReference>
<reference evidence="9 10" key="1">
    <citation type="submission" date="2020-10" db="EMBL/GenBank/DDBJ databases">
        <title>The Coptis chinensis genome and diversification of protoberbering-type alkaloids.</title>
        <authorList>
            <person name="Wang B."/>
            <person name="Shu S."/>
            <person name="Song C."/>
            <person name="Liu Y."/>
        </authorList>
    </citation>
    <scope>NUCLEOTIDE SEQUENCE [LARGE SCALE GENOMIC DNA]</scope>
    <source>
        <strain evidence="9">HL-2020</strain>
        <tissue evidence="9">Leaf</tissue>
    </source>
</reference>
<protein>
    <recommendedName>
        <fullName evidence="8">WD repeat-containing protein 75 second beta-propeller domain-containing protein</fullName>
    </recommendedName>
</protein>
<keyword evidence="4 7" id="KW-0853">WD repeat</keyword>
<sequence length="814" mass="89011">MITGGESLVSSPPAFSNDGKKLLVCTGNTVSIYSTSTTMLINELEGHKGDVTSVIVLPSGSNSTASKILCYCWTSSLDGTICYWDFSVAELIRKVDIRWPVFSMVIPNIIATPIESKGKPSDLFAFVSVKDASKPDVGSKSLLGQIWKCNLSKSSLVGGVLAETGYPEFITISASGEYFGIRNKHKVHLWKILAKDSKYDVKKMKLHHTKSFSVLAFHPKERILAAGDVTGRILIWRDFGNREFSGSGVTKKGRVLKNEEERPGVREGDDADSCTTWHWHPSEVKTLSFSSDGAYLYSGGKEGVLVVWQLETGKKKFLPRIGAPLLYFTESQDPSLSSVSCANNRIHLLKMPSTEIIKSISGIELPCSFPEIYGGLRGGVVFDHSAGLVVVQTESYSIQFYSLFDNREISQIQVCERSHQADDEVTLVLALTAVSMDGSKLSTAEVKLPEEGIGGLVCLKFWDSGSRKGEFILSTVIYEPHSDAGISALAFHPTRDMAVSSSFGGDFKVWVRSSSIRKKDQVPSKSGWRCHSVGSYKKRPMTAVAFSADGSVLAVAAETIITLWDADKNVLVAVIGEALAKIVSLSFVGKSEFIVSASLDSVTQLSVWSTSMLSMSWSYKLHAEAVACSKDRSCFAVLALIPNSCKRGGSNEEPVQDRDGVILLFNVDDPVPVSTWSVNKSKGGGICFLQSTPSSHDEEVSYEDQPPELLVYISGGHEYVVFDPYSKDDLKSSRNLKKGLVPSEETGKYGYTSIYGELPQFHIEKEQTQSVPFVPSERPWETIFSGSSHVLPPLTKLCSVFLESLLEKLPTIQD</sequence>
<dbReference type="SUPFAM" id="SSF50978">
    <property type="entry name" value="WD40 repeat-like"/>
    <property type="match status" value="1"/>
</dbReference>
<dbReference type="PANTHER" id="PTHR45176">
    <property type="entry name" value="TRANSDUCIN FAMILY PROTEIN / WD-40 REPEAT FAMILY PROTEIN-RELATED"/>
    <property type="match status" value="1"/>
</dbReference>
<dbReference type="AlphaFoldDB" id="A0A835HU25"/>
<dbReference type="SMART" id="SM00320">
    <property type="entry name" value="WD40"/>
    <property type="match status" value="6"/>
</dbReference>
<evidence type="ECO:0000256" key="6">
    <source>
        <dbReference type="ARBA" id="ARBA00023242"/>
    </source>
</evidence>
<keyword evidence="2" id="KW-0690">Ribosome biogenesis</keyword>
<evidence type="ECO:0000313" key="10">
    <source>
        <dbReference type="Proteomes" id="UP000631114"/>
    </source>
</evidence>
<dbReference type="SUPFAM" id="SSF50998">
    <property type="entry name" value="Quinoprotein alcohol dehydrogenase-like"/>
    <property type="match status" value="1"/>
</dbReference>
<evidence type="ECO:0000256" key="7">
    <source>
        <dbReference type="PROSITE-ProRule" id="PRU00221"/>
    </source>
</evidence>
<gene>
    <name evidence="9" type="ORF">IFM89_010263</name>
</gene>
<dbReference type="InterPro" id="IPR001680">
    <property type="entry name" value="WD40_rpt"/>
</dbReference>
<keyword evidence="6" id="KW-0539">Nucleus</keyword>
<name>A0A835HU25_9MAGN</name>
<keyword evidence="5" id="KW-0677">Repeat</keyword>
<dbReference type="PROSITE" id="PS50082">
    <property type="entry name" value="WD_REPEATS_2"/>
    <property type="match status" value="1"/>
</dbReference>
<dbReference type="PROSITE" id="PS50294">
    <property type="entry name" value="WD_REPEATS_REGION"/>
    <property type="match status" value="1"/>
</dbReference>
<comment type="caution">
    <text evidence="9">The sequence shown here is derived from an EMBL/GenBank/DDBJ whole genome shotgun (WGS) entry which is preliminary data.</text>
</comment>
<evidence type="ECO:0000259" key="8">
    <source>
        <dbReference type="Pfam" id="PF23769"/>
    </source>
</evidence>
<dbReference type="InterPro" id="IPR036322">
    <property type="entry name" value="WD40_repeat_dom_sf"/>
</dbReference>
<feature type="repeat" description="WD" evidence="7">
    <location>
        <begin position="277"/>
        <end position="318"/>
    </location>
</feature>
<evidence type="ECO:0000256" key="2">
    <source>
        <dbReference type="ARBA" id="ARBA00022517"/>
    </source>
</evidence>
<evidence type="ECO:0000313" key="9">
    <source>
        <dbReference type="EMBL" id="KAF9604761.1"/>
    </source>
</evidence>
<feature type="domain" description="WD repeat-containing protein 75 second beta-propeller" evidence="8">
    <location>
        <begin position="385"/>
        <end position="629"/>
    </location>
</feature>
<dbReference type="Proteomes" id="UP000631114">
    <property type="component" value="Unassembled WGS sequence"/>
</dbReference>
<proteinExistence type="predicted"/>
<evidence type="ECO:0000256" key="5">
    <source>
        <dbReference type="ARBA" id="ARBA00022737"/>
    </source>
</evidence>
<evidence type="ECO:0000256" key="3">
    <source>
        <dbReference type="ARBA" id="ARBA00022552"/>
    </source>
</evidence>
<dbReference type="EMBL" id="JADFTS010000005">
    <property type="protein sequence ID" value="KAF9604761.1"/>
    <property type="molecule type" value="Genomic_DNA"/>
</dbReference>
<dbReference type="Pfam" id="PF23869">
    <property type="entry name" value="Beta-prop_WDR75_1st"/>
    <property type="match status" value="2"/>
</dbReference>
<accession>A0A835HU25</accession>
<keyword evidence="10" id="KW-1185">Reference proteome</keyword>
<evidence type="ECO:0000256" key="1">
    <source>
        <dbReference type="ARBA" id="ARBA00004604"/>
    </source>
</evidence>
<dbReference type="Pfam" id="PF23769">
    <property type="entry name" value="Beta-prop_WDR75_2nd"/>
    <property type="match status" value="1"/>
</dbReference>
<evidence type="ECO:0000256" key="4">
    <source>
        <dbReference type="ARBA" id="ARBA00022574"/>
    </source>
</evidence>
<dbReference type="InterPro" id="IPR057644">
    <property type="entry name" value="Beta-prop_WDR75_2nd"/>
</dbReference>
<comment type="subcellular location">
    <subcellularLocation>
        <location evidence="1">Nucleus</location>
        <location evidence="1">Nucleolus</location>
    </subcellularLocation>
</comment>
<organism evidence="9 10">
    <name type="scientific">Coptis chinensis</name>
    <dbReference type="NCBI Taxonomy" id="261450"/>
    <lineage>
        <taxon>Eukaryota</taxon>
        <taxon>Viridiplantae</taxon>
        <taxon>Streptophyta</taxon>
        <taxon>Embryophyta</taxon>
        <taxon>Tracheophyta</taxon>
        <taxon>Spermatophyta</taxon>
        <taxon>Magnoliopsida</taxon>
        <taxon>Ranunculales</taxon>
        <taxon>Ranunculaceae</taxon>
        <taxon>Coptidoideae</taxon>
        <taxon>Coptis</taxon>
    </lineage>
</organism>
<dbReference type="PANTHER" id="PTHR45176:SF1">
    <property type="entry name" value="TRANSDUCIN FAMILY PROTEIN _ WD-40 REPEAT FAMILY PROTEIN-RELATED"/>
    <property type="match status" value="1"/>
</dbReference>
<dbReference type="InterPro" id="IPR011047">
    <property type="entry name" value="Quinoprotein_ADH-like_sf"/>
</dbReference>
<dbReference type="Gene3D" id="2.130.10.10">
    <property type="entry name" value="YVTN repeat-like/Quinoprotein amine dehydrogenase"/>
    <property type="match status" value="4"/>
</dbReference>